<keyword evidence="7" id="KW-0460">Magnesium</keyword>
<evidence type="ECO:0000313" key="11">
    <source>
        <dbReference type="EMBL" id="MBP0439368.1"/>
    </source>
</evidence>
<comment type="similarity">
    <text evidence="8">Belongs to the tRNA nucleotidyltransferase/poly(A) polymerase family.</text>
</comment>
<keyword evidence="6" id="KW-0547">Nucleotide-binding</keyword>
<dbReference type="PANTHER" id="PTHR46173:SF1">
    <property type="entry name" value="CCA TRNA NUCLEOTIDYLTRANSFERASE 1, MITOCHONDRIAL"/>
    <property type="match status" value="1"/>
</dbReference>
<evidence type="ECO:0000256" key="1">
    <source>
        <dbReference type="ARBA" id="ARBA00001946"/>
    </source>
</evidence>
<evidence type="ECO:0000313" key="12">
    <source>
        <dbReference type="Proteomes" id="UP000666240"/>
    </source>
</evidence>
<dbReference type="CDD" id="cd05398">
    <property type="entry name" value="NT_ClassII-CCAase"/>
    <property type="match status" value="1"/>
</dbReference>
<dbReference type="GO" id="GO:0000166">
    <property type="term" value="F:nucleotide binding"/>
    <property type="evidence" value="ECO:0007669"/>
    <property type="project" value="UniProtKB-KW"/>
</dbReference>
<organism evidence="11 12">
    <name type="scientific">Tianweitania sediminis</name>
    <dbReference type="NCBI Taxonomy" id="1502156"/>
    <lineage>
        <taxon>Bacteria</taxon>
        <taxon>Pseudomonadati</taxon>
        <taxon>Pseudomonadota</taxon>
        <taxon>Alphaproteobacteria</taxon>
        <taxon>Hyphomicrobiales</taxon>
        <taxon>Phyllobacteriaceae</taxon>
        <taxon>Tianweitania</taxon>
    </lineage>
</organism>
<sequence>MTTIAGRAAFLDHPGLRALLAALTADGGEARVAGGAVRDALLGRPVGDIDVATTVLPRETLRRAEAAGLRAIPTGLEHGTITVVAEGLPVEVTTLRSDIETDGRHAKVVFGRDWQADAKRRDFTINGLYAEADGTVVDLVNGVADLDKRVLRFIGEPEQRIREDYLRVLRFFRFFAWYGEGRPDAGGLKACARLKDGVSGLSAERIWSEMRKLLSAPDPSRALLWMRTTGVLSLVIPETEKWGIDAIHGMVRAEQAHGWAPDPLLRLAAVIPPTAERVMSLEERLRLSKAEARRLHGWADAPVPAETSAALARQIHTVGREGLVDRLKLQIAADAANGTDIQAKLALLDYAKTWDLPVLPVTGADLVAAGFAPGPALGKELKRLEAEWLASDFQLDKAALLERTALPQPD</sequence>
<dbReference type="Gene3D" id="3.30.460.10">
    <property type="entry name" value="Beta Polymerase, domain 2"/>
    <property type="match status" value="1"/>
</dbReference>
<dbReference type="GO" id="GO:0000049">
    <property type="term" value="F:tRNA binding"/>
    <property type="evidence" value="ECO:0007669"/>
    <property type="project" value="TreeGrafter"/>
</dbReference>
<evidence type="ECO:0000256" key="8">
    <source>
        <dbReference type="RuleBase" id="RU003953"/>
    </source>
</evidence>
<proteinExistence type="inferred from homology"/>
<evidence type="ECO:0000259" key="9">
    <source>
        <dbReference type="Pfam" id="PF01743"/>
    </source>
</evidence>
<dbReference type="SUPFAM" id="SSF81301">
    <property type="entry name" value="Nucleotidyltransferase"/>
    <property type="match status" value="1"/>
</dbReference>
<dbReference type="GO" id="GO:0008033">
    <property type="term" value="P:tRNA processing"/>
    <property type="evidence" value="ECO:0007669"/>
    <property type="project" value="UniProtKB-KW"/>
</dbReference>
<evidence type="ECO:0000256" key="5">
    <source>
        <dbReference type="ARBA" id="ARBA00022723"/>
    </source>
</evidence>
<evidence type="ECO:0000256" key="7">
    <source>
        <dbReference type="ARBA" id="ARBA00022842"/>
    </source>
</evidence>
<feature type="domain" description="Poly A polymerase head" evidence="9">
    <location>
        <begin position="30"/>
        <end position="152"/>
    </location>
</feature>
<keyword evidence="5" id="KW-0479">Metal-binding</keyword>
<keyword evidence="8" id="KW-0694">RNA-binding</keyword>
<dbReference type="GO" id="GO:0046872">
    <property type="term" value="F:metal ion binding"/>
    <property type="evidence" value="ECO:0007669"/>
    <property type="project" value="UniProtKB-KW"/>
</dbReference>
<dbReference type="Pfam" id="PF01743">
    <property type="entry name" value="PolyA_pol"/>
    <property type="match status" value="1"/>
</dbReference>
<comment type="cofactor">
    <cofactor evidence="1">
        <name>Mg(2+)</name>
        <dbReference type="ChEBI" id="CHEBI:18420"/>
    </cofactor>
</comment>
<dbReference type="EMBL" id="JAGIYY010000003">
    <property type="protein sequence ID" value="MBP0439368.1"/>
    <property type="molecule type" value="Genomic_DNA"/>
</dbReference>
<comment type="caution">
    <text evidence="11">The sequence shown here is derived from an EMBL/GenBank/DDBJ whole genome shotgun (WGS) entry which is preliminary data.</text>
</comment>
<dbReference type="InterPro" id="IPR043519">
    <property type="entry name" value="NT_sf"/>
</dbReference>
<name>A0A8J7UIW8_9HYPH</name>
<dbReference type="Pfam" id="PF12627">
    <property type="entry name" value="PolyA_pol_RNAbd"/>
    <property type="match status" value="1"/>
</dbReference>
<evidence type="ECO:0000256" key="6">
    <source>
        <dbReference type="ARBA" id="ARBA00022741"/>
    </source>
</evidence>
<gene>
    <name evidence="11" type="ORF">J5Y06_11965</name>
</gene>
<keyword evidence="2 8" id="KW-0808">Transferase</keyword>
<dbReference type="GO" id="GO:0016779">
    <property type="term" value="F:nucleotidyltransferase activity"/>
    <property type="evidence" value="ECO:0007669"/>
    <property type="project" value="UniProtKB-KW"/>
</dbReference>
<feature type="domain" description="tRNA nucleotidyltransferase/poly(A) polymerase RNA and SrmB- binding" evidence="10">
    <location>
        <begin position="189"/>
        <end position="241"/>
    </location>
</feature>
<dbReference type="InterPro" id="IPR050264">
    <property type="entry name" value="Bact_CCA-adding_enz_type3_sf"/>
</dbReference>
<dbReference type="RefSeq" id="WP_209335383.1">
    <property type="nucleotide sequence ID" value="NZ_JAGIYY010000003.1"/>
</dbReference>
<dbReference type="PANTHER" id="PTHR46173">
    <property type="entry name" value="CCA TRNA NUCLEOTIDYLTRANSFERASE 1, MITOCHONDRIAL"/>
    <property type="match status" value="1"/>
</dbReference>
<evidence type="ECO:0000256" key="3">
    <source>
        <dbReference type="ARBA" id="ARBA00022694"/>
    </source>
</evidence>
<keyword evidence="3" id="KW-0819">tRNA processing</keyword>
<dbReference type="Proteomes" id="UP000666240">
    <property type="component" value="Unassembled WGS sequence"/>
</dbReference>
<accession>A0A8J7UIW8</accession>
<dbReference type="SUPFAM" id="SSF81891">
    <property type="entry name" value="Poly A polymerase C-terminal region-like"/>
    <property type="match status" value="1"/>
</dbReference>
<evidence type="ECO:0000259" key="10">
    <source>
        <dbReference type="Pfam" id="PF12627"/>
    </source>
</evidence>
<dbReference type="AlphaFoldDB" id="A0A8J7UIW8"/>
<evidence type="ECO:0000256" key="2">
    <source>
        <dbReference type="ARBA" id="ARBA00022679"/>
    </source>
</evidence>
<dbReference type="InterPro" id="IPR002646">
    <property type="entry name" value="PolA_pol_head_dom"/>
</dbReference>
<evidence type="ECO:0000256" key="4">
    <source>
        <dbReference type="ARBA" id="ARBA00022695"/>
    </source>
</evidence>
<protein>
    <submittedName>
        <fullName evidence="11">CCA tRNA nucleotidyltransferase</fullName>
    </submittedName>
</protein>
<keyword evidence="4" id="KW-0548">Nucleotidyltransferase</keyword>
<reference evidence="11" key="1">
    <citation type="submission" date="2021-03" db="EMBL/GenBank/DDBJ databases">
        <title>Genome sequencing and assembly of Tianweitania sediminis.</title>
        <authorList>
            <person name="Chhetri G."/>
        </authorList>
    </citation>
    <scope>NUCLEOTIDE SEQUENCE</scope>
    <source>
        <strain evidence="11">Z8</strain>
    </source>
</reference>
<keyword evidence="12" id="KW-1185">Reference proteome</keyword>
<dbReference type="InterPro" id="IPR032828">
    <property type="entry name" value="PolyA_RNA-bd"/>
</dbReference>
<dbReference type="Gene3D" id="1.10.3090.10">
    <property type="entry name" value="cca-adding enzyme, domain 2"/>
    <property type="match status" value="1"/>
</dbReference>